<dbReference type="SUPFAM" id="SSF102712">
    <property type="entry name" value="JAB1/MPN domain"/>
    <property type="match status" value="1"/>
</dbReference>
<dbReference type="PANTHER" id="PTHR12947">
    <property type="entry name" value="AMSH-LIKE PROTEASE"/>
    <property type="match status" value="1"/>
</dbReference>
<evidence type="ECO:0000256" key="6">
    <source>
        <dbReference type="ARBA" id="ARBA00022801"/>
    </source>
</evidence>
<protein>
    <recommendedName>
        <fullName evidence="9">MPN domain-containing protein</fullName>
    </recommendedName>
</protein>
<keyword evidence="7" id="KW-0862">Zinc</keyword>
<comment type="caution">
    <text evidence="10">The sequence shown here is derived from an EMBL/GenBank/DDBJ whole genome shotgun (WGS) entry which is preliminary data.</text>
</comment>
<dbReference type="EMBL" id="CAWYQH010000001">
    <property type="protein sequence ID" value="CAK8672732.1"/>
    <property type="molecule type" value="Genomic_DNA"/>
</dbReference>
<dbReference type="InterPro" id="IPR037518">
    <property type="entry name" value="MPN"/>
</dbReference>
<dbReference type="Proteomes" id="UP001642483">
    <property type="component" value="Unassembled WGS sequence"/>
</dbReference>
<accession>A0ABP0EZ12</accession>
<reference evidence="10 11" key="1">
    <citation type="submission" date="2024-02" db="EMBL/GenBank/DDBJ databases">
        <authorList>
            <person name="Daric V."/>
            <person name="Darras S."/>
        </authorList>
    </citation>
    <scope>NUCLEOTIDE SEQUENCE [LARGE SCALE GENOMIC DNA]</scope>
</reference>
<evidence type="ECO:0000256" key="1">
    <source>
        <dbReference type="ARBA" id="ARBA00001947"/>
    </source>
</evidence>
<dbReference type="PANTHER" id="PTHR12947:SF13">
    <property type="entry name" value="FI19924P1"/>
    <property type="match status" value="1"/>
</dbReference>
<organism evidence="10 11">
    <name type="scientific">Clavelina lepadiformis</name>
    <name type="common">Light-bulb sea squirt</name>
    <name type="synonym">Ascidia lepadiformis</name>
    <dbReference type="NCBI Taxonomy" id="159417"/>
    <lineage>
        <taxon>Eukaryota</taxon>
        <taxon>Metazoa</taxon>
        <taxon>Chordata</taxon>
        <taxon>Tunicata</taxon>
        <taxon>Ascidiacea</taxon>
        <taxon>Aplousobranchia</taxon>
        <taxon>Clavelinidae</taxon>
        <taxon>Clavelina</taxon>
    </lineage>
</organism>
<dbReference type="Gene3D" id="3.40.140.10">
    <property type="entry name" value="Cytidine Deaminase, domain 2"/>
    <property type="match status" value="1"/>
</dbReference>
<dbReference type="PROSITE" id="PS50249">
    <property type="entry name" value="MPN"/>
    <property type="match status" value="1"/>
</dbReference>
<dbReference type="Pfam" id="PF01398">
    <property type="entry name" value="JAB"/>
    <property type="match status" value="1"/>
</dbReference>
<keyword evidence="6" id="KW-0378">Hydrolase</keyword>
<name>A0ABP0EZ12_CLALP</name>
<gene>
    <name evidence="10" type="ORF">CVLEPA_LOCUS2419</name>
</gene>
<evidence type="ECO:0000256" key="4">
    <source>
        <dbReference type="ARBA" id="ARBA00022723"/>
    </source>
</evidence>
<dbReference type="InterPro" id="IPR044098">
    <property type="entry name" value="STAMBP/STALP-like_MPN"/>
</dbReference>
<keyword evidence="11" id="KW-1185">Reference proteome</keyword>
<evidence type="ECO:0000259" key="9">
    <source>
        <dbReference type="PROSITE" id="PS50249"/>
    </source>
</evidence>
<dbReference type="CDD" id="cd08066">
    <property type="entry name" value="MPN_AMSH_like"/>
    <property type="match status" value="1"/>
</dbReference>
<evidence type="ECO:0000256" key="2">
    <source>
        <dbReference type="ARBA" id="ARBA00010981"/>
    </source>
</evidence>
<keyword evidence="5" id="KW-0833">Ubl conjugation pathway</keyword>
<keyword evidence="8" id="KW-0482">Metalloprotease</keyword>
<comment type="cofactor">
    <cofactor evidence="1">
        <name>Zn(2+)</name>
        <dbReference type="ChEBI" id="CHEBI:29105"/>
    </cofactor>
</comment>
<keyword evidence="4" id="KW-0479">Metal-binding</keyword>
<evidence type="ECO:0000313" key="11">
    <source>
        <dbReference type="Proteomes" id="UP001642483"/>
    </source>
</evidence>
<evidence type="ECO:0000256" key="8">
    <source>
        <dbReference type="ARBA" id="ARBA00023049"/>
    </source>
</evidence>
<comment type="similarity">
    <text evidence="2">Belongs to the peptidase M67C family.</text>
</comment>
<sequence length="295" mass="32755">MDAFLNERRRKEMEMERLEIEAKYSDQAAKDTKQPLLPIDFALPPIFCNSSSSTENTSAIATAGVAVQIPPKAATTKPAINRSLKPTLITDNSTVSNVHNVDQLSTSFTASLTISKNKYGLRTIVSPSELSSKFMKCAEANTCKNIETCGVLFGKLANEEFVITHILIPHQIGAPDSCDTTREEDMWDFQDQYNGICLGWIHSHPSQTAFLSSVDLHTHYPYQCLMPESVAIVCSGKFNEVGYFMLTPDHGMNVIGNCRKIGFHPHPSNPALFEACDHVKVSSSQKVEIVDWRKK</sequence>
<evidence type="ECO:0000313" key="10">
    <source>
        <dbReference type="EMBL" id="CAK8672732.1"/>
    </source>
</evidence>
<dbReference type="SMART" id="SM00232">
    <property type="entry name" value="JAB_MPN"/>
    <property type="match status" value="1"/>
</dbReference>
<keyword evidence="3" id="KW-0645">Protease</keyword>
<dbReference type="InterPro" id="IPR000555">
    <property type="entry name" value="JAMM/MPN+_dom"/>
</dbReference>
<evidence type="ECO:0000256" key="7">
    <source>
        <dbReference type="ARBA" id="ARBA00022833"/>
    </source>
</evidence>
<proteinExistence type="inferred from homology"/>
<evidence type="ECO:0000256" key="3">
    <source>
        <dbReference type="ARBA" id="ARBA00022670"/>
    </source>
</evidence>
<evidence type="ECO:0000256" key="5">
    <source>
        <dbReference type="ARBA" id="ARBA00022786"/>
    </source>
</evidence>
<feature type="domain" description="MPN" evidence="9">
    <location>
        <begin position="123"/>
        <end position="255"/>
    </location>
</feature>